<protein>
    <recommendedName>
        <fullName evidence="1">Transposase IS204/IS1001/IS1096/IS1165 DDE domain-containing protein</fullName>
    </recommendedName>
</protein>
<gene>
    <name evidence="2" type="ORF">Csp1_24480</name>
</gene>
<proteinExistence type="predicted"/>
<evidence type="ECO:0000259" key="1">
    <source>
        <dbReference type="Pfam" id="PF01610"/>
    </source>
</evidence>
<feature type="domain" description="Transposase IS204/IS1001/IS1096/IS1165 DDE" evidence="1">
    <location>
        <begin position="14"/>
        <end position="63"/>
    </location>
</feature>
<dbReference type="Pfam" id="PF01610">
    <property type="entry name" value="DDE_Tnp_ISL3"/>
    <property type="match status" value="1"/>
</dbReference>
<dbReference type="EMBL" id="CP024988">
    <property type="protein sequence ID" value="AWT27196.1"/>
    <property type="molecule type" value="Genomic_DNA"/>
</dbReference>
<sequence>MLKLIKRIRVGVLKGLTKLAILGRTLSRKWAASLAYFDTRASNSPVEAINGRLEHLRGIAPGFFGPGPLHPAVTDSLRTAAGPD</sequence>
<evidence type="ECO:0000313" key="3">
    <source>
        <dbReference type="Proteomes" id="UP000247696"/>
    </source>
</evidence>
<name>A0A2Z3YQS7_9CORY</name>
<keyword evidence="3" id="KW-1185">Reference proteome</keyword>
<evidence type="ECO:0000313" key="2">
    <source>
        <dbReference type="EMBL" id="AWT27196.1"/>
    </source>
</evidence>
<organism evidence="2 3">
    <name type="scientific">Corynebacterium provencense</name>
    <dbReference type="NCBI Taxonomy" id="1737425"/>
    <lineage>
        <taxon>Bacteria</taxon>
        <taxon>Bacillati</taxon>
        <taxon>Actinomycetota</taxon>
        <taxon>Actinomycetes</taxon>
        <taxon>Mycobacteriales</taxon>
        <taxon>Corynebacteriaceae</taxon>
        <taxon>Corynebacterium</taxon>
    </lineage>
</organism>
<dbReference type="InterPro" id="IPR002560">
    <property type="entry name" value="Transposase_DDE"/>
</dbReference>
<reference evidence="3" key="1">
    <citation type="submission" date="2017-11" db="EMBL/GenBank/DDBJ databases">
        <title>Otitis media/interna in a cat caused by the recently described species Corynebacterium provencense.</title>
        <authorList>
            <person name="Kittl S."/>
            <person name="Brodard I."/>
            <person name="Rychener L."/>
            <person name="Jores J."/>
            <person name="Roosje P."/>
            <person name="Gobeli Brawand S."/>
        </authorList>
    </citation>
    <scope>NUCLEOTIDE SEQUENCE [LARGE SCALE GENOMIC DNA]</scope>
    <source>
        <strain evidence="3">17KM38</strain>
    </source>
</reference>
<accession>A0A2Z3YQS7</accession>
<dbReference type="Proteomes" id="UP000247696">
    <property type="component" value="Chromosome"/>
</dbReference>
<dbReference type="KEGG" id="cpre:Csp1_24480"/>
<dbReference type="AlphaFoldDB" id="A0A2Z3YQS7"/>